<dbReference type="VEuPathDB" id="CryptoDB:Cvel_4457"/>
<sequence length="172" mass="19625">MSSLADPEIPAEFFESSYTFVYHDKEEDTSDTFTFLRDGVNTCYLAHRGLSDPGLDNDLLRYDGTYTISGTSITATFTKRHKSTSQPSWEGFGQWEHTDVEERVELIVLQQPLEERLAENEKWTQTAPKDKAAMKFFVGFTNLDDVFPLASKQLFVQTEMLKNDWGLGCSDL</sequence>
<proteinExistence type="predicted"/>
<name>A0A0G4GB12_9ALVE</name>
<reference evidence="1" key="1">
    <citation type="submission" date="2014-11" db="EMBL/GenBank/DDBJ databases">
        <authorList>
            <person name="Otto D Thomas"/>
            <person name="Naeem Raeece"/>
        </authorList>
    </citation>
    <scope>NUCLEOTIDE SEQUENCE</scope>
</reference>
<gene>
    <name evidence="1" type="ORF">Cvel_4457</name>
</gene>
<dbReference type="EMBL" id="CDMZ01001048">
    <property type="protein sequence ID" value="CEM26319.1"/>
    <property type="molecule type" value="Genomic_DNA"/>
</dbReference>
<protein>
    <submittedName>
        <fullName evidence="1">Uncharacterized protein</fullName>
    </submittedName>
</protein>
<organism evidence="1">
    <name type="scientific">Chromera velia CCMP2878</name>
    <dbReference type="NCBI Taxonomy" id="1169474"/>
    <lineage>
        <taxon>Eukaryota</taxon>
        <taxon>Sar</taxon>
        <taxon>Alveolata</taxon>
        <taxon>Colpodellida</taxon>
        <taxon>Chromeraceae</taxon>
        <taxon>Chromera</taxon>
    </lineage>
</organism>
<dbReference type="AlphaFoldDB" id="A0A0G4GB12"/>
<accession>A0A0G4GB12</accession>
<evidence type="ECO:0000313" key="1">
    <source>
        <dbReference type="EMBL" id="CEM26319.1"/>
    </source>
</evidence>